<dbReference type="InterPro" id="IPR006680">
    <property type="entry name" value="Amidohydro-rel"/>
</dbReference>
<evidence type="ECO:0000256" key="4">
    <source>
        <dbReference type="ARBA" id="ARBA00036832"/>
    </source>
</evidence>
<dbReference type="PANTHER" id="PTHR21240">
    <property type="entry name" value="2-AMINO-3-CARBOXYLMUCONATE-6-SEMIALDEHYDE DECARBOXYLASE"/>
    <property type="match status" value="1"/>
</dbReference>
<protein>
    <recommendedName>
        <fullName evidence="5">6-methylsalicylate decarboxylase</fullName>
        <ecNumber evidence="5">4.1.1.52</ecNumber>
    </recommendedName>
</protein>
<dbReference type="Proteomes" id="UP001500994">
    <property type="component" value="Unassembled WGS sequence"/>
</dbReference>
<dbReference type="EMBL" id="BAAARK010000031">
    <property type="protein sequence ID" value="GAA2683211.1"/>
    <property type="molecule type" value="Genomic_DNA"/>
</dbReference>
<keyword evidence="3" id="KW-0456">Lyase</keyword>
<dbReference type="InterPro" id="IPR032466">
    <property type="entry name" value="Metal_Hydrolase"/>
</dbReference>
<keyword evidence="1" id="KW-0479">Metal-binding</keyword>
<evidence type="ECO:0000256" key="3">
    <source>
        <dbReference type="ARBA" id="ARBA00023239"/>
    </source>
</evidence>
<keyword evidence="8" id="KW-1185">Reference proteome</keyword>
<accession>A0ABN3SR20</accession>
<dbReference type="SUPFAM" id="SSF51556">
    <property type="entry name" value="Metallo-dependent hydrolases"/>
    <property type="match status" value="1"/>
</dbReference>
<keyword evidence="2" id="KW-0862">Zinc</keyword>
<dbReference type="EC" id="4.1.1.52" evidence="5"/>
<evidence type="ECO:0000256" key="5">
    <source>
        <dbReference type="ARBA" id="ARBA00038889"/>
    </source>
</evidence>
<evidence type="ECO:0000256" key="2">
    <source>
        <dbReference type="ARBA" id="ARBA00022833"/>
    </source>
</evidence>
<dbReference type="PANTHER" id="PTHR21240:SF29">
    <property type="entry name" value="AMIDOHYDROLASE-RELATED DOMAIN-CONTAINING PROTEIN"/>
    <property type="match status" value="1"/>
</dbReference>
<proteinExistence type="predicted"/>
<gene>
    <name evidence="7" type="ORF">GCM10009864_65150</name>
</gene>
<organism evidence="7 8">
    <name type="scientific">Streptomyces lunalinharesii</name>
    <dbReference type="NCBI Taxonomy" id="333384"/>
    <lineage>
        <taxon>Bacteria</taxon>
        <taxon>Bacillati</taxon>
        <taxon>Actinomycetota</taxon>
        <taxon>Actinomycetes</taxon>
        <taxon>Kitasatosporales</taxon>
        <taxon>Streptomycetaceae</taxon>
        <taxon>Streptomyces</taxon>
    </lineage>
</organism>
<reference evidence="7 8" key="1">
    <citation type="journal article" date="2019" name="Int. J. Syst. Evol. Microbiol.">
        <title>The Global Catalogue of Microorganisms (GCM) 10K type strain sequencing project: providing services to taxonomists for standard genome sequencing and annotation.</title>
        <authorList>
            <consortium name="The Broad Institute Genomics Platform"/>
            <consortium name="The Broad Institute Genome Sequencing Center for Infectious Disease"/>
            <person name="Wu L."/>
            <person name="Ma J."/>
        </authorList>
    </citation>
    <scope>NUCLEOTIDE SEQUENCE [LARGE SCALE GENOMIC DNA]</scope>
    <source>
        <strain evidence="7 8">JCM 16374</strain>
    </source>
</reference>
<dbReference type="InterPro" id="IPR032465">
    <property type="entry name" value="ACMSD"/>
</dbReference>
<dbReference type="RefSeq" id="WP_344582615.1">
    <property type="nucleotide sequence ID" value="NZ_BAAARK010000031.1"/>
</dbReference>
<comment type="catalytic activity">
    <reaction evidence="4">
        <text>6-methylsalicylate + H(+) = 3-methylphenol + CO2</text>
        <dbReference type="Rhea" id="RHEA:23112"/>
        <dbReference type="ChEBI" id="CHEBI:15378"/>
        <dbReference type="ChEBI" id="CHEBI:16526"/>
        <dbReference type="ChEBI" id="CHEBI:17231"/>
        <dbReference type="ChEBI" id="CHEBI:36658"/>
        <dbReference type="EC" id="4.1.1.52"/>
    </reaction>
    <physiologicalReaction direction="left-to-right" evidence="4">
        <dbReference type="Rhea" id="RHEA:23113"/>
    </physiologicalReaction>
</comment>
<feature type="domain" description="Amidohydrolase-related" evidence="6">
    <location>
        <begin position="61"/>
        <end position="363"/>
    </location>
</feature>
<evidence type="ECO:0000256" key="1">
    <source>
        <dbReference type="ARBA" id="ARBA00022723"/>
    </source>
</evidence>
<evidence type="ECO:0000313" key="8">
    <source>
        <dbReference type="Proteomes" id="UP001500994"/>
    </source>
</evidence>
<evidence type="ECO:0000259" key="6">
    <source>
        <dbReference type="Pfam" id="PF04909"/>
    </source>
</evidence>
<comment type="caution">
    <text evidence="7">The sequence shown here is derived from an EMBL/GenBank/DDBJ whole genome shotgun (WGS) entry which is preliminary data.</text>
</comment>
<sequence length="376" mass="40682">MPVDEDVFAVAWSGHWGNGFGARQANTIPDCTYVQSEVKVTGRAKGQQTQQEGFAAMSDLIDVHAHFTPPTTPEERETRWHAMRAEQFLAPAPHHWTVESTLDYMERAGVAMQLLSNIPKTLHALRASNDYGAFLVSEYPSRFGLLAALPTDDPAAALTEIERADGDLQADGFAVTCMYNGVSLGDASLEPVWAELDRRGAVVFVHPDAYAPASMGRPSPLLEVAFETARTIVDMLYAGVFRRFPNMQVIVAHCGGALPALAGRLHLLGTEAWVPNPGELDQGEIRDHFARLYLDTAASGTAHALAPALAMTTPDHLVYGSDSGVPCSTEATLEANRHALADFTALTREQVEAVGHNALRLFPMAAARLDRRIAAT</sequence>
<name>A0ABN3SR20_9ACTN</name>
<dbReference type="Pfam" id="PF04909">
    <property type="entry name" value="Amidohydro_2"/>
    <property type="match status" value="1"/>
</dbReference>
<evidence type="ECO:0000313" key="7">
    <source>
        <dbReference type="EMBL" id="GAA2683211.1"/>
    </source>
</evidence>
<dbReference type="Gene3D" id="3.20.20.140">
    <property type="entry name" value="Metal-dependent hydrolases"/>
    <property type="match status" value="1"/>
</dbReference>